<evidence type="ECO:0000313" key="2">
    <source>
        <dbReference type="Proteomes" id="UP000260644"/>
    </source>
</evidence>
<dbReference type="Pfam" id="PF18845">
    <property type="entry name" value="baeRF_family3"/>
    <property type="match status" value="1"/>
</dbReference>
<dbReference type="EMBL" id="QPMM01000001">
    <property type="protein sequence ID" value="RFS26988.1"/>
    <property type="molecule type" value="Genomic_DNA"/>
</dbReference>
<protein>
    <submittedName>
        <fullName evidence="1">Uncharacterized protein</fullName>
    </submittedName>
</protein>
<keyword evidence="2" id="KW-1185">Reference proteome</keyword>
<gene>
    <name evidence="1" type="ORF">DVR12_04175</name>
</gene>
<reference evidence="1 2" key="1">
    <citation type="submission" date="2018-07" db="EMBL/GenBank/DDBJ databases">
        <title>Chitinophaga K2CV101002-2 sp. nov., isolated from a monsoon evergreen broad-leaved forest soil.</title>
        <authorList>
            <person name="Lv Y."/>
        </authorList>
    </citation>
    <scope>NUCLEOTIDE SEQUENCE [LARGE SCALE GENOMIC DNA]</scope>
    <source>
        <strain evidence="1 2">GDMCC 1.1288</strain>
    </source>
</reference>
<accession>A0A3E1YI04</accession>
<dbReference type="RefSeq" id="WP_116974180.1">
    <property type="nucleotide sequence ID" value="NZ_QPMM01000001.1"/>
</dbReference>
<sequence>MEQELLTLSQYYGAPAVTILLSTHRTHPDSKQDPINLKKLVTMAENQLYETYDKREVWPILDKIKSAEAEVNHEYNLDSLAIFASKDVLKIVKMPIPVTDRIVISDRFEIRPLLRALEQKEYYYVLTISRNKIRLLEAFNDTLVREVSNKDFPFENTQYYTTDHMKIIQDSYLDDLVKEYFNVADKRFKEYYYAEPLPVILLGDAKMLAYYEEQMDIKNIVIGTAHGNYDDTTPHEILKITYPIVKQHLEEKEQQALQVIDIAQSAQKLNTDFGDIYRAAQAGAADTLYIEKTYFARGTVDEEGIVDLSEDPTAEDLTLVAIDTILNKSGKVTIMNEGALEKYNGIALVTRF</sequence>
<dbReference type="Proteomes" id="UP000260644">
    <property type="component" value="Unassembled WGS sequence"/>
</dbReference>
<proteinExistence type="predicted"/>
<dbReference type="OrthoDB" id="4393931at2"/>
<comment type="caution">
    <text evidence="1">The sequence shown here is derived from an EMBL/GenBank/DDBJ whole genome shotgun (WGS) entry which is preliminary data.</text>
</comment>
<dbReference type="InterPro" id="IPR041289">
    <property type="entry name" value="Bact_RF_family3"/>
</dbReference>
<name>A0A3E1YI04_9BACT</name>
<organism evidence="1 2">
    <name type="scientific">Chitinophaga silvatica</name>
    <dbReference type="NCBI Taxonomy" id="2282649"/>
    <lineage>
        <taxon>Bacteria</taxon>
        <taxon>Pseudomonadati</taxon>
        <taxon>Bacteroidota</taxon>
        <taxon>Chitinophagia</taxon>
        <taxon>Chitinophagales</taxon>
        <taxon>Chitinophagaceae</taxon>
        <taxon>Chitinophaga</taxon>
    </lineage>
</organism>
<evidence type="ECO:0000313" key="1">
    <source>
        <dbReference type="EMBL" id="RFS26988.1"/>
    </source>
</evidence>
<dbReference type="AlphaFoldDB" id="A0A3E1YI04"/>